<keyword evidence="5 8" id="KW-0119">Carbohydrate metabolism</keyword>
<dbReference type="Gene3D" id="2.60.40.290">
    <property type="match status" value="1"/>
</dbReference>
<evidence type="ECO:0000256" key="4">
    <source>
        <dbReference type="ARBA" id="ARBA00023001"/>
    </source>
</evidence>
<dbReference type="InterPro" id="IPR001919">
    <property type="entry name" value="CBD2"/>
</dbReference>
<dbReference type="InterPro" id="IPR008965">
    <property type="entry name" value="CBM2/CBM3_carb-bd_dom_sf"/>
</dbReference>
<dbReference type="GO" id="GO:0030245">
    <property type="term" value="P:cellulose catabolic process"/>
    <property type="evidence" value="ECO:0007669"/>
    <property type="project" value="UniProtKB-KW"/>
</dbReference>
<keyword evidence="2" id="KW-0732">Signal</keyword>
<keyword evidence="7 8" id="KW-0624">Polysaccharide degradation</keyword>
<dbReference type="EC" id="3.2.1.4" evidence="8"/>
<evidence type="ECO:0000256" key="3">
    <source>
        <dbReference type="ARBA" id="ARBA00022801"/>
    </source>
</evidence>
<accession>A0A328VSW4</accession>
<dbReference type="InterPro" id="IPR012291">
    <property type="entry name" value="CBM2_carb-bd_dom_sf"/>
</dbReference>
<dbReference type="PANTHER" id="PTHR34142:SF1">
    <property type="entry name" value="GLYCOSIDE HYDROLASE FAMILY 5 DOMAIN-CONTAINING PROTEIN"/>
    <property type="match status" value="1"/>
</dbReference>
<dbReference type="PANTHER" id="PTHR34142">
    <property type="entry name" value="ENDO-BETA-1,4-GLUCANASE A"/>
    <property type="match status" value="1"/>
</dbReference>
<keyword evidence="12" id="KW-1185">Reference proteome</keyword>
<comment type="catalytic activity">
    <reaction evidence="1 8">
        <text>Endohydrolysis of (1-&gt;4)-beta-D-glucosidic linkages in cellulose, lichenin and cereal beta-D-glucans.</text>
        <dbReference type="EC" id="3.2.1.4"/>
    </reaction>
</comment>
<keyword evidence="6 8" id="KW-0326">Glycosidase</keyword>
<dbReference type="Pfam" id="PF00553">
    <property type="entry name" value="CBM_2"/>
    <property type="match status" value="1"/>
</dbReference>
<dbReference type="OrthoDB" id="182870at2"/>
<gene>
    <name evidence="11" type="ORF">A4R35_16775</name>
</gene>
<dbReference type="EMBL" id="MCIF01000002">
    <property type="protein sequence ID" value="RAQ97195.1"/>
    <property type="molecule type" value="Genomic_DNA"/>
</dbReference>
<keyword evidence="4 8" id="KW-0136">Cellulose degradation</keyword>
<dbReference type="SUPFAM" id="SSF51445">
    <property type="entry name" value="(Trans)glycosidases"/>
    <property type="match status" value="1"/>
</dbReference>
<evidence type="ECO:0000256" key="5">
    <source>
        <dbReference type="ARBA" id="ARBA00023277"/>
    </source>
</evidence>
<dbReference type="InterPro" id="IPR017853">
    <property type="entry name" value="GH"/>
</dbReference>
<protein>
    <recommendedName>
        <fullName evidence="8">Endoglucanase</fullName>
        <ecNumber evidence="8">3.2.1.4</ecNumber>
    </recommendedName>
</protein>
<dbReference type="PROSITE" id="PS51173">
    <property type="entry name" value="CBM2"/>
    <property type="match status" value="1"/>
</dbReference>
<dbReference type="AlphaFoldDB" id="A0A328VSW4"/>
<evidence type="ECO:0000313" key="11">
    <source>
        <dbReference type="EMBL" id="RAQ97195.1"/>
    </source>
</evidence>
<dbReference type="SMART" id="SM00637">
    <property type="entry name" value="CBD_II"/>
    <property type="match status" value="1"/>
</dbReference>
<feature type="compositionally biased region" description="Pro residues" evidence="9">
    <location>
        <begin position="382"/>
        <end position="420"/>
    </location>
</feature>
<evidence type="ECO:0000256" key="9">
    <source>
        <dbReference type="SAM" id="MobiDB-lite"/>
    </source>
</evidence>
<dbReference type="Gene3D" id="3.20.20.80">
    <property type="entry name" value="Glycosidases"/>
    <property type="match status" value="1"/>
</dbReference>
<evidence type="ECO:0000256" key="6">
    <source>
        <dbReference type="ARBA" id="ARBA00023295"/>
    </source>
</evidence>
<dbReference type="Proteomes" id="UP000248706">
    <property type="component" value="Unassembled WGS sequence"/>
</dbReference>
<evidence type="ECO:0000256" key="2">
    <source>
        <dbReference type="ARBA" id="ARBA00022729"/>
    </source>
</evidence>
<proteinExistence type="inferred from homology"/>
<dbReference type="PROSITE" id="PS00659">
    <property type="entry name" value="GLYCOSYL_HYDROL_F5"/>
    <property type="match status" value="1"/>
</dbReference>
<dbReference type="GO" id="GO:0030247">
    <property type="term" value="F:polysaccharide binding"/>
    <property type="evidence" value="ECO:0007669"/>
    <property type="project" value="UniProtKB-UniRule"/>
</dbReference>
<dbReference type="GO" id="GO:0008810">
    <property type="term" value="F:cellulase activity"/>
    <property type="evidence" value="ECO:0007669"/>
    <property type="project" value="UniProtKB-EC"/>
</dbReference>
<name>A0A328VSW4_9CHLR</name>
<dbReference type="Pfam" id="PF00150">
    <property type="entry name" value="Cellulase"/>
    <property type="match status" value="1"/>
</dbReference>
<feature type="region of interest" description="Disordered" evidence="9">
    <location>
        <begin position="372"/>
        <end position="425"/>
    </location>
</feature>
<dbReference type="RefSeq" id="WP_112431382.1">
    <property type="nucleotide sequence ID" value="NZ_MCIF01000002.1"/>
</dbReference>
<evidence type="ECO:0000259" key="10">
    <source>
        <dbReference type="PROSITE" id="PS51173"/>
    </source>
</evidence>
<dbReference type="InterPro" id="IPR018087">
    <property type="entry name" value="Glyco_hydro_5_CS"/>
</dbReference>
<evidence type="ECO:0000313" key="12">
    <source>
        <dbReference type="Proteomes" id="UP000248706"/>
    </source>
</evidence>
<comment type="caution">
    <text evidence="11">The sequence shown here is derived from an EMBL/GenBank/DDBJ whole genome shotgun (WGS) entry which is preliminary data.</text>
</comment>
<evidence type="ECO:0000256" key="7">
    <source>
        <dbReference type="ARBA" id="ARBA00023326"/>
    </source>
</evidence>
<organism evidence="11 12">
    <name type="scientific">Thermogemmatispora tikiterensis</name>
    <dbReference type="NCBI Taxonomy" id="1825093"/>
    <lineage>
        <taxon>Bacteria</taxon>
        <taxon>Bacillati</taxon>
        <taxon>Chloroflexota</taxon>
        <taxon>Ktedonobacteria</taxon>
        <taxon>Thermogemmatisporales</taxon>
        <taxon>Thermogemmatisporaceae</taxon>
        <taxon>Thermogemmatispora</taxon>
    </lineage>
</organism>
<dbReference type="InterPro" id="IPR001547">
    <property type="entry name" value="Glyco_hydro_5"/>
</dbReference>
<evidence type="ECO:0000256" key="1">
    <source>
        <dbReference type="ARBA" id="ARBA00000966"/>
    </source>
</evidence>
<sequence>MVTPSAYRWPRLRYAALSLLLVLASFSLATYLGVRSQALRAHAAPSVTGLHVSGNQLLNGQNQVVRALGVDRSGAEYMCRSSTATTVFDGPVDTNAINAMLSWDITAVRIPLNEDCWLGINGYPAAQYSAATYQQQVINFVNALTTDNLIVILDLHWNAPGTQQANGQQPMPDLDHAPAFWTSVANTFKNNSSVIFDLYNEPYTSSWACWRDGSTAANASPCSDVGFAVAGMQTLVNTVRATGATNVIMLGGLAYANDLSQWLQYKPTDPLNNLVASFHLYNFNACSSTSCWNSQVAPVAAQVPVIAGEIGENDCAHGFIDTAMAWFDQHGISYLGWAWDTYDCSSFPALISNYNGTPTAYGQGLHDHLIALASSGGGSTPTPSPTPSPTPTTAPSPTPTPTPRPTVTPTATPSPTPSPTPGAGASCQVHYSVVSQWPGGFQASISITNTGSSPINGWTLSFSFTAGQQITQLWNGSYTQQGAQVTVTNASYNAQIPAGGTLSSPPGFLASWNGSNPAPTSFTLNGVSCSVI</sequence>
<keyword evidence="3 8" id="KW-0378">Hydrolase</keyword>
<feature type="domain" description="CBM2" evidence="10">
    <location>
        <begin position="420"/>
        <end position="532"/>
    </location>
</feature>
<dbReference type="SUPFAM" id="SSF49384">
    <property type="entry name" value="Carbohydrate-binding domain"/>
    <property type="match status" value="1"/>
</dbReference>
<comment type="similarity">
    <text evidence="8">Belongs to the glycosyl hydrolase 5 (cellulase A) family.</text>
</comment>
<reference evidence="11 12" key="1">
    <citation type="submission" date="2016-08" db="EMBL/GenBank/DDBJ databases">
        <title>Analysis of Carbohydrate Active Enzymes in Thermogemmatispora T81 Reveals Carbohydrate Degradation Ability.</title>
        <authorList>
            <person name="Tomazini A."/>
            <person name="Lal S."/>
            <person name="Stott M."/>
            <person name="Henrissat B."/>
            <person name="Polikarpov I."/>
            <person name="Sparling R."/>
            <person name="Levin D.B."/>
        </authorList>
    </citation>
    <scope>NUCLEOTIDE SEQUENCE [LARGE SCALE GENOMIC DNA]</scope>
    <source>
        <strain evidence="11 12">T81</strain>
    </source>
</reference>
<evidence type="ECO:0000256" key="8">
    <source>
        <dbReference type="RuleBase" id="RU361153"/>
    </source>
</evidence>